<evidence type="ECO:0000313" key="2">
    <source>
        <dbReference type="EMBL" id="ERN07575.1"/>
    </source>
</evidence>
<feature type="compositionally biased region" description="Basic and acidic residues" evidence="1">
    <location>
        <begin position="153"/>
        <end position="164"/>
    </location>
</feature>
<organism evidence="2 3">
    <name type="scientific">Amborella trichopoda</name>
    <dbReference type="NCBI Taxonomy" id="13333"/>
    <lineage>
        <taxon>Eukaryota</taxon>
        <taxon>Viridiplantae</taxon>
        <taxon>Streptophyta</taxon>
        <taxon>Embryophyta</taxon>
        <taxon>Tracheophyta</taxon>
        <taxon>Spermatophyta</taxon>
        <taxon>Magnoliopsida</taxon>
        <taxon>Amborellales</taxon>
        <taxon>Amborellaceae</taxon>
        <taxon>Amborella</taxon>
    </lineage>
</organism>
<sequence length="164" mass="19182">MKKFAKRKEKAEEWTGVLVPKIQKEIELQIEQSNFLHHMLYGSQVGSTRSLKIREAYQRAYSAEFHPVHDDFTLPGVIGRVVLPPKIVRLPGRPKKQRRRIEEKITRGYFCKHCNDKDHNRRLCRDPIDEAMPEICREPFDESRPRASGQGCDLHDSSEQESKD</sequence>
<dbReference type="Gramene" id="ERN07575">
    <property type="protein sequence ID" value="ERN07575"/>
    <property type="gene ID" value="AMTR_s00157p00022340"/>
</dbReference>
<reference evidence="3" key="1">
    <citation type="journal article" date="2013" name="Science">
        <title>The Amborella genome and the evolution of flowering plants.</title>
        <authorList>
            <consortium name="Amborella Genome Project"/>
        </authorList>
    </citation>
    <scope>NUCLEOTIDE SEQUENCE [LARGE SCALE GENOMIC DNA]</scope>
</reference>
<protein>
    <submittedName>
        <fullName evidence="2">Uncharacterized protein</fullName>
    </submittedName>
</protein>
<dbReference type="EMBL" id="KI393724">
    <property type="protein sequence ID" value="ERN07575.1"/>
    <property type="molecule type" value="Genomic_DNA"/>
</dbReference>
<evidence type="ECO:0000313" key="3">
    <source>
        <dbReference type="Proteomes" id="UP000017836"/>
    </source>
</evidence>
<accession>W1PKD0</accession>
<keyword evidence="3" id="KW-1185">Reference proteome</keyword>
<dbReference type="HOGENOM" id="CLU_1621254_0_0_1"/>
<evidence type="ECO:0000256" key="1">
    <source>
        <dbReference type="SAM" id="MobiDB-lite"/>
    </source>
</evidence>
<dbReference type="Proteomes" id="UP000017836">
    <property type="component" value="Unassembled WGS sequence"/>
</dbReference>
<name>W1PKD0_AMBTC</name>
<feature type="region of interest" description="Disordered" evidence="1">
    <location>
        <begin position="138"/>
        <end position="164"/>
    </location>
</feature>
<dbReference type="AlphaFoldDB" id="W1PKD0"/>
<proteinExistence type="predicted"/>
<gene>
    <name evidence="2" type="ORF">AMTR_s00157p00022340</name>
</gene>